<keyword evidence="6 8" id="KW-1133">Transmembrane helix</keyword>
<feature type="transmembrane region" description="Helical" evidence="8">
    <location>
        <begin position="275"/>
        <end position="299"/>
    </location>
</feature>
<evidence type="ECO:0000256" key="7">
    <source>
        <dbReference type="ARBA" id="ARBA00023136"/>
    </source>
</evidence>
<dbReference type="AlphaFoldDB" id="A0A2N0VDZ9"/>
<evidence type="ECO:0000256" key="3">
    <source>
        <dbReference type="ARBA" id="ARBA00022448"/>
    </source>
</evidence>
<evidence type="ECO:0000256" key="5">
    <source>
        <dbReference type="ARBA" id="ARBA00022692"/>
    </source>
</evidence>
<feature type="transmembrane region" description="Helical" evidence="8">
    <location>
        <begin position="359"/>
        <end position="378"/>
    </location>
</feature>
<name>A0A2N0VDZ9_9BACT</name>
<dbReference type="PANTHER" id="PTHR30047">
    <property type="entry name" value="HIGH-AFFINITY CHOLINE TRANSPORT PROTEIN-RELATED"/>
    <property type="match status" value="1"/>
</dbReference>
<keyword evidence="4" id="KW-1003">Cell membrane</keyword>
<feature type="transmembrane region" description="Helical" evidence="8">
    <location>
        <begin position="458"/>
        <end position="477"/>
    </location>
</feature>
<feature type="transmembrane region" description="Helical" evidence="8">
    <location>
        <begin position="105"/>
        <end position="125"/>
    </location>
</feature>
<dbReference type="NCBIfam" id="TIGR00842">
    <property type="entry name" value="bcct"/>
    <property type="match status" value="1"/>
</dbReference>
<accession>A0A2N0VDZ9</accession>
<reference evidence="9 10" key="1">
    <citation type="submission" date="2017-11" db="EMBL/GenBank/DDBJ databases">
        <title>Rhodohalobacter 15182 sp. nov., isolated from a salt lake.</title>
        <authorList>
            <person name="Han S."/>
        </authorList>
    </citation>
    <scope>NUCLEOTIDE SEQUENCE [LARGE SCALE GENOMIC DNA]</scope>
    <source>
        <strain evidence="9 10">15182</strain>
    </source>
</reference>
<dbReference type="GO" id="GO:0005886">
    <property type="term" value="C:plasma membrane"/>
    <property type="evidence" value="ECO:0007669"/>
    <property type="project" value="UniProtKB-SubCell"/>
</dbReference>
<keyword evidence="10" id="KW-1185">Reference proteome</keyword>
<feature type="transmembrane region" description="Helical" evidence="8">
    <location>
        <begin position="483"/>
        <end position="502"/>
    </location>
</feature>
<feature type="transmembrane region" description="Helical" evidence="8">
    <location>
        <begin position="242"/>
        <end position="263"/>
    </location>
</feature>
<feature type="transmembrane region" description="Helical" evidence="8">
    <location>
        <begin position="330"/>
        <end position="347"/>
    </location>
</feature>
<comment type="subcellular location">
    <subcellularLocation>
        <location evidence="1">Cell membrane</location>
        <topology evidence="1">Multi-pass membrane protein</topology>
    </subcellularLocation>
</comment>
<feature type="transmembrane region" description="Helical" evidence="8">
    <location>
        <begin position="66"/>
        <end position="84"/>
    </location>
</feature>
<evidence type="ECO:0000256" key="4">
    <source>
        <dbReference type="ARBA" id="ARBA00022475"/>
    </source>
</evidence>
<dbReference type="Pfam" id="PF02028">
    <property type="entry name" value="BCCT"/>
    <property type="match status" value="1"/>
</dbReference>
<dbReference type="GO" id="GO:0022857">
    <property type="term" value="F:transmembrane transporter activity"/>
    <property type="evidence" value="ECO:0007669"/>
    <property type="project" value="InterPro"/>
</dbReference>
<evidence type="ECO:0000256" key="6">
    <source>
        <dbReference type="ARBA" id="ARBA00022989"/>
    </source>
</evidence>
<gene>
    <name evidence="9" type="ORF">CWD77_15380</name>
</gene>
<dbReference type="PANTHER" id="PTHR30047:SF7">
    <property type="entry name" value="HIGH-AFFINITY CHOLINE TRANSPORT PROTEIN"/>
    <property type="match status" value="1"/>
</dbReference>
<keyword evidence="3" id="KW-0813">Transport</keyword>
<comment type="caution">
    <text evidence="9">The sequence shown here is derived from an EMBL/GenBank/DDBJ whole genome shotgun (WGS) entry which is preliminary data.</text>
</comment>
<evidence type="ECO:0000256" key="2">
    <source>
        <dbReference type="ARBA" id="ARBA00005658"/>
    </source>
</evidence>
<evidence type="ECO:0000256" key="8">
    <source>
        <dbReference type="SAM" id="Phobius"/>
    </source>
</evidence>
<feature type="transmembrane region" description="Helical" evidence="8">
    <location>
        <begin position="412"/>
        <end position="431"/>
    </location>
</feature>
<proteinExistence type="inferred from homology"/>
<feature type="transmembrane region" description="Helical" evidence="8">
    <location>
        <begin position="156"/>
        <end position="176"/>
    </location>
</feature>
<sequence length="540" mass="59135">MALRGQDDKPESKKTGINRLFDIHKPVFWPSVILITVLIVGTLWAGEAAEETFSAIQAGITSWASWLFVAAVNIFIGFALYFAFSKYGSIRLGGEDAEPDFSTMAWFAMLFSAGMGIGLMFFAVAEPMWHLLYPPHAESGTIEATRDAMGVTFLHWGLHAWAVYAIVALALAFFAFNRKLPLSFRSVFYPLLGDRINGWMGDIIDVLAVLATLFGLATSLGLGASQAGAGMEYVFGLENTTMLQVIIIVGVTAIATISVVLGIDKGVKVLSEFNIRIAALFLLFILVVGPTFFILSSFIQNIGHYAQNFPSFAFWTQSYEEGEFMSTWTVFYWAWWISWSPYVGMFIARISRGRTVKQFVLGVLIVPTLITFLWMSGFGGSAIFLETNGIAEIAAAVEADQTTSLFILLDQFPWATITSFLAIILVLSFFVTSSDSGSLVIDGLTSGGKLDAPVGQRIFWASTEGLVAAVLLVGGGLTALQAGAISTGLPFVIVLLVMCYSLQQGLQQEHEDLQRIDKDKERQSYRELVTNAIKKQKKSD</sequence>
<organism evidence="9 10">
    <name type="scientific">Rhodohalobacter barkolensis</name>
    <dbReference type="NCBI Taxonomy" id="2053187"/>
    <lineage>
        <taxon>Bacteria</taxon>
        <taxon>Pseudomonadati</taxon>
        <taxon>Balneolota</taxon>
        <taxon>Balneolia</taxon>
        <taxon>Balneolales</taxon>
        <taxon>Balneolaceae</taxon>
        <taxon>Rhodohalobacter</taxon>
    </lineage>
</organism>
<protein>
    <submittedName>
        <fullName evidence="9">Choline transporter</fullName>
    </submittedName>
</protein>
<evidence type="ECO:0000256" key="1">
    <source>
        <dbReference type="ARBA" id="ARBA00004651"/>
    </source>
</evidence>
<keyword evidence="5 8" id="KW-0812">Transmembrane</keyword>
<feature type="transmembrane region" description="Helical" evidence="8">
    <location>
        <begin position="203"/>
        <end position="222"/>
    </location>
</feature>
<dbReference type="InterPro" id="IPR000060">
    <property type="entry name" value="BCCT_transptr"/>
</dbReference>
<keyword evidence="7 8" id="KW-0472">Membrane</keyword>
<feature type="transmembrane region" description="Helical" evidence="8">
    <location>
        <begin position="27"/>
        <end position="46"/>
    </location>
</feature>
<dbReference type="RefSeq" id="WP_101074494.1">
    <property type="nucleotide sequence ID" value="NZ_PISP01000007.1"/>
</dbReference>
<evidence type="ECO:0000313" key="10">
    <source>
        <dbReference type="Proteomes" id="UP000233398"/>
    </source>
</evidence>
<comment type="similarity">
    <text evidence="2">Belongs to the BCCT transporter (TC 2.A.15) family.</text>
</comment>
<dbReference type="Proteomes" id="UP000233398">
    <property type="component" value="Unassembled WGS sequence"/>
</dbReference>
<evidence type="ECO:0000313" key="9">
    <source>
        <dbReference type="EMBL" id="PKD42419.1"/>
    </source>
</evidence>
<dbReference type="OrthoDB" id="9775735at2"/>
<dbReference type="EMBL" id="PISP01000007">
    <property type="protein sequence ID" value="PKD42419.1"/>
    <property type="molecule type" value="Genomic_DNA"/>
</dbReference>